<proteinExistence type="predicted"/>
<feature type="region of interest" description="Disordered" evidence="1">
    <location>
        <begin position="98"/>
        <end position="192"/>
    </location>
</feature>
<evidence type="ECO:0000313" key="4">
    <source>
        <dbReference type="Proteomes" id="UP001154282"/>
    </source>
</evidence>
<gene>
    <name evidence="3" type="ORF">LITE_LOCUS50722</name>
</gene>
<organism evidence="3 4">
    <name type="scientific">Linum tenue</name>
    <dbReference type="NCBI Taxonomy" id="586396"/>
    <lineage>
        <taxon>Eukaryota</taxon>
        <taxon>Viridiplantae</taxon>
        <taxon>Streptophyta</taxon>
        <taxon>Embryophyta</taxon>
        <taxon>Tracheophyta</taxon>
        <taxon>Spermatophyta</taxon>
        <taxon>Magnoliopsida</taxon>
        <taxon>eudicotyledons</taxon>
        <taxon>Gunneridae</taxon>
        <taxon>Pentapetalae</taxon>
        <taxon>rosids</taxon>
        <taxon>fabids</taxon>
        <taxon>Malpighiales</taxon>
        <taxon>Linaceae</taxon>
        <taxon>Linum</taxon>
    </lineage>
</organism>
<feature type="transmembrane region" description="Helical" evidence="2">
    <location>
        <begin position="37"/>
        <end position="53"/>
    </location>
</feature>
<evidence type="ECO:0000256" key="1">
    <source>
        <dbReference type="SAM" id="MobiDB-lite"/>
    </source>
</evidence>
<name>A0AAV0RZ12_9ROSI</name>
<evidence type="ECO:0000256" key="2">
    <source>
        <dbReference type="SAM" id="Phobius"/>
    </source>
</evidence>
<protein>
    <submittedName>
        <fullName evidence="3">Uncharacterized protein</fullName>
    </submittedName>
</protein>
<reference evidence="3" key="1">
    <citation type="submission" date="2022-08" db="EMBL/GenBank/DDBJ databases">
        <authorList>
            <person name="Gutierrez-Valencia J."/>
        </authorList>
    </citation>
    <scope>NUCLEOTIDE SEQUENCE</scope>
</reference>
<evidence type="ECO:0000313" key="3">
    <source>
        <dbReference type="EMBL" id="CAI0626129.1"/>
    </source>
</evidence>
<accession>A0AAV0RZ12</accession>
<comment type="caution">
    <text evidence="3">The sequence shown here is derived from an EMBL/GenBank/DDBJ whole genome shotgun (WGS) entry which is preliminary data.</text>
</comment>
<feature type="compositionally biased region" description="Low complexity" evidence="1">
    <location>
        <begin position="98"/>
        <end position="115"/>
    </location>
</feature>
<keyword evidence="4" id="KW-1185">Reference proteome</keyword>
<dbReference type="AlphaFoldDB" id="A0AAV0RZ12"/>
<keyword evidence="2" id="KW-0472">Membrane</keyword>
<dbReference type="EMBL" id="CAMGYJ010000011">
    <property type="protein sequence ID" value="CAI0626129.1"/>
    <property type="molecule type" value="Genomic_DNA"/>
</dbReference>
<keyword evidence="2" id="KW-0812">Transmembrane</keyword>
<dbReference type="Proteomes" id="UP001154282">
    <property type="component" value="Unassembled WGS sequence"/>
</dbReference>
<keyword evidence="2" id="KW-1133">Transmembrane helix</keyword>
<sequence length="192" mass="22508">PENTFPKKKKFKETKNLDHLLLDSSSSFLLPFKRETLALPTLSLLSLYYLLPFQRKENRLTRRPHNRRPGLPQALPPLLLHRRRRCCRHPRRRLLHLHPPMLPLLQQPEQNPQDPDGLREPGAPHRVQLPPKSRLRPDQVPVPGDRGRHRQFLVLPRQGSFRFGLQGRPQRRDRRGGETNRAGSPRREGVQI</sequence>
<feature type="non-terminal residue" evidence="3">
    <location>
        <position position="1"/>
    </location>
</feature>